<protein>
    <submittedName>
        <fullName evidence="2">Uncharacterized protein</fullName>
    </submittedName>
</protein>
<dbReference type="RefSeq" id="WP_371755823.1">
    <property type="nucleotide sequence ID" value="NZ_JAYJLD010000046.1"/>
</dbReference>
<organism evidence="2 3">
    <name type="scientific">Ferviditalea candida</name>
    <dbReference type="NCBI Taxonomy" id="3108399"/>
    <lineage>
        <taxon>Bacteria</taxon>
        <taxon>Bacillati</taxon>
        <taxon>Bacillota</taxon>
        <taxon>Bacilli</taxon>
        <taxon>Bacillales</taxon>
        <taxon>Paenibacillaceae</taxon>
        <taxon>Ferviditalea</taxon>
    </lineage>
</organism>
<feature type="transmembrane region" description="Helical" evidence="1">
    <location>
        <begin position="57"/>
        <end position="74"/>
    </location>
</feature>
<evidence type="ECO:0000313" key="2">
    <source>
        <dbReference type="EMBL" id="MEB3103695.1"/>
    </source>
</evidence>
<evidence type="ECO:0000313" key="3">
    <source>
        <dbReference type="Proteomes" id="UP001310386"/>
    </source>
</evidence>
<reference evidence="2" key="1">
    <citation type="submission" date="2023-12" db="EMBL/GenBank/DDBJ databases">
        <title>Fervidustalea candida gen. nov., sp. nov., a novel member of the family Paenibacillaceae isolated from a geothermal area.</title>
        <authorList>
            <person name="Li W.-J."/>
            <person name="Jiao J.-Y."/>
            <person name="Chen Y."/>
        </authorList>
    </citation>
    <scope>NUCLEOTIDE SEQUENCE</scope>
    <source>
        <strain evidence="2">SYSU GA230002</strain>
    </source>
</reference>
<dbReference type="EMBL" id="JAYJLD010000046">
    <property type="protein sequence ID" value="MEB3103695.1"/>
    <property type="molecule type" value="Genomic_DNA"/>
</dbReference>
<proteinExistence type="predicted"/>
<keyword evidence="1" id="KW-0812">Transmembrane</keyword>
<dbReference type="Proteomes" id="UP001310386">
    <property type="component" value="Unassembled WGS sequence"/>
</dbReference>
<keyword evidence="1" id="KW-0472">Membrane</keyword>
<name>A0ABU5ZQJ8_9BACL</name>
<evidence type="ECO:0000256" key="1">
    <source>
        <dbReference type="SAM" id="Phobius"/>
    </source>
</evidence>
<sequence>MDKRTSLLLGSMFVISSGFIYALERINSHVYWLGQVFAKIDGSFPTKPDMPGITQNWFVILFLALGLIFYIVGWKK</sequence>
<feature type="transmembrane region" description="Helical" evidence="1">
    <location>
        <begin position="7"/>
        <end position="23"/>
    </location>
</feature>
<keyword evidence="1" id="KW-1133">Transmembrane helix</keyword>
<accession>A0ABU5ZQJ8</accession>
<gene>
    <name evidence="2" type="ORF">VF724_18830</name>
</gene>
<comment type="caution">
    <text evidence="2">The sequence shown here is derived from an EMBL/GenBank/DDBJ whole genome shotgun (WGS) entry which is preliminary data.</text>
</comment>
<keyword evidence="3" id="KW-1185">Reference proteome</keyword>